<organism evidence="4 5">
    <name type="scientific">Aeromicrobium alkaliterrae</name>
    <dbReference type="NCBI Taxonomy" id="302168"/>
    <lineage>
        <taxon>Bacteria</taxon>
        <taxon>Bacillati</taxon>
        <taxon>Actinomycetota</taxon>
        <taxon>Actinomycetes</taxon>
        <taxon>Propionibacteriales</taxon>
        <taxon>Nocardioidaceae</taxon>
        <taxon>Aeromicrobium</taxon>
    </lineage>
</organism>
<sequence length="114" mass="12352">MDETTANDVRLRGRVSGGPVTRSLPSGDELVSLRIVVPRSAAARKRSKATVDTIELTAWTAALRRTASRLSEGDVIEVTGELRRRFARGSGGPQSFMGVDVTSCRRVRADPEAR</sequence>
<dbReference type="PROSITE" id="PS50935">
    <property type="entry name" value="SSB"/>
    <property type="match status" value="1"/>
</dbReference>
<dbReference type="RefSeq" id="WP_344199169.1">
    <property type="nucleotide sequence ID" value="NZ_BAAAME010000002.1"/>
</dbReference>
<dbReference type="Proteomes" id="UP001501057">
    <property type="component" value="Unassembled WGS sequence"/>
</dbReference>
<reference evidence="4 5" key="1">
    <citation type="journal article" date="2019" name="Int. J. Syst. Evol. Microbiol.">
        <title>The Global Catalogue of Microorganisms (GCM) 10K type strain sequencing project: providing services to taxonomists for standard genome sequencing and annotation.</title>
        <authorList>
            <consortium name="The Broad Institute Genomics Platform"/>
            <consortium name="The Broad Institute Genome Sequencing Center for Infectious Disease"/>
            <person name="Wu L."/>
            <person name="Ma J."/>
        </authorList>
    </citation>
    <scope>NUCLEOTIDE SEQUENCE [LARGE SCALE GENOMIC DNA]</scope>
    <source>
        <strain evidence="4 5">JCM 13518</strain>
    </source>
</reference>
<evidence type="ECO:0000313" key="5">
    <source>
        <dbReference type="Proteomes" id="UP001501057"/>
    </source>
</evidence>
<evidence type="ECO:0000256" key="3">
    <source>
        <dbReference type="SAM" id="MobiDB-lite"/>
    </source>
</evidence>
<feature type="region of interest" description="Disordered" evidence="3">
    <location>
        <begin position="1"/>
        <end position="23"/>
    </location>
</feature>
<dbReference type="SUPFAM" id="SSF50249">
    <property type="entry name" value="Nucleic acid-binding proteins"/>
    <property type="match status" value="1"/>
</dbReference>
<dbReference type="Gene3D" id="2.40.50.140">
    <property type="entry name" value="Nucleic acid-binding proteins"/>
    <property type="match status" value="1"/>
</dbReference>
<protein>
    <recommendedName>
        <fullName evidence="6">Single-stranded DNA-binding protein</fullName>
    </recommendedName>
</protein>
<evidence type="ECO:0000256" key="2">
    <source>
        <dbReference type="PROSITE-ProRule" id="PRU00252"/>
    </source>
</evidence>
<accession>A0ABN2JPB5</accession>
<dbReference type="EMBL" id="BAAAME010000002">
    <property type="protein sequence ID" value="GAA1734528.1"/>
    <property type="molecule type" value="Genomic_DNA"/>
</dbReference>
<evidence type="ECO:0008006" key="6">
    <source>
        <dbReference type="Google" id="ProtNLM"/>
    </source>
</evidence>
<evidence type="ECO:0000313" key="4">
    <source>
        <dbReference type="EMBL" id="GAA1734528.1"/>
    </source>
</evidence>
<dbReference type="Pfam" id="PF00436">
    <property type="entry name" value="SSB"/>
    <property type="match status" value="1"/>
</dbReference>
<name>A0ABN2JPB5_9ACTN</name>
<gene>
    <name evidence="4" type="ORF">GCM10009710_13930</name>
</gene>
<comment type="caution">
    <text evidence="4">The sequence shown here is derived from an EMBL/GenBank/DDBJ whole genome shotgun (WGS) entry which is preliminary data.</text>
</comment>
<dbReference type="InterPro" id="IPR012340">
    <property type="entry name" value="NA-bd_OB-fold"/>
</dbReference>
<dbReference type="InterPro" id="IPR000424">
    <property type="entry name" value="Primosome_PriB/ssb"/>
</dbReference>
<proteinExistence type="predicted"/>
<keyword evidence="1 2" id="KW-0238">DNA-binding</keyword>
<keyword evidence="5" id="KW-1185">Reference proteome</keyword>
<evidence type="ECO:0000256" key="1">
    <source>
        <dbReference type="ARBA" id="ARBA00023125"/>
    </source>
</evidence>